<name>A0A3G9G2A7_9CAUL</name>
<gene>
    <name evidence="2" type="ORF">EM6_0457</name>
</gene>
<dbReference type="AlphaFoldDB" id="A0A3G9G2A7"/>
<dbReference type="EMBL" id="AP018827">
    <property type="protein sequence ID" value="BBF79881.1"/>
    <property type="molecule type" value="Genomic_DNA"/>
</dbReference>
<protein>
    <submittedName>
        <fullName evidence="2">Uncharacterized protein</fullName>
    </submittedName>
</protein>
<organism evidence="2 3">
    <name type="scientific">Asticcacaulis excentricus</name>
    <dbReference type="NCBI Taxonomy" id="78587"/>
    <lineage>
        <taxon>Bacteria</taxon>
        <taxon>Pseudomonadati</taxon>
        <taxon>Pseudomonadota</taxon>
        <taxon>Alphaproteobacteria</taxon>
        <taxon>Caulobacterales</taxon>
        <taxon>Caulobacteraceae</taxon>
        <taxon>Asticcacaulis</taxon>
    </lineage>
</organism>
<dbReference type="RefSeq" id="WP_172961108.1">
    <property type="nucleotide sequence ID" value="NZ_AP018827.1"/>
</dbReference>
<dbReference type="Proteomes" id="UP000278756">
    <property type="component" value="Chromosome 1"/>
</dbReference>
<feature type="region of interest" description="Disordered" evidence="1">
    <location>
        <begin position="22"/>
        <end position="47"/>
    </location>
</feature>
<evidence type="ECO:0000313" key="2">
    <source>
        <dbReference type="EMBL" id="BBF79881.1"/>
    </source>
</evidence>
<reference evidence="3" key="2">
    <citation type="journal article" date="2017" name="Plant Physiol. Biochem.">
        <title>Differential oxidative and antioxidative response of duckweed Lemna minor toward plant growth promoting/inhibiting bacteria.</title>
        <authorList>
            <person name="Ishizawa H."/>
            <person name="Kuroda M."/>
            <person name="Morikawa M."/>
            <person name="Ike M."/>
        </authorList>
    </citation>
    <scope>NUCLEOTIDE SEQUENCE [LARGE SCALE GENOMIC DNA]</scope>
    <source>
        <strain evidence="3">M6</strain>
    </source>
</reference>
<accession>A0A3G9G2A7</accession>
<evidence type="ECO:0000256" key="1">
    <source>
        <dbReference type="SAM" id="MobiDB-lite"/>
    </source>
</evidence>
<reference evidence="3" key="1">
    <citation type="journal article" date="2017" name="Biotechnol. Biofuels">
        <title>Evaluation of environmental bacterial communities as a factor affecting the growth of duckweed Lemna minor.</title>
        <authorList>
            <person name="Ishizawa H."/>
            <person name="Kuroda M."/>
            <person name="Morikawa M."/>
            <person name="Ike M."/>
        </authorList>
    </citation>
    <scope>NUCLEOTIDE SEQUENCE [LARGE SCALE GENOMIC DNA]</scope>
    <source>
        <strain evidence="3">M6</strain>
    </source>
</reference>
<sequence length="47" mass="5339">MSDSPNKNPKDEKAERLNAALRANLQRRKAAARRPEPAPIREDDVKN</sequence>
<proteinExistence type="predicted"/>
<evidence type="ECO:0000313" key="3">
    <source>
        <dbReference type="Proteomes" id="UP000278756"/>
    </source>
</evidence>
<feature type="compositionally biased region" description="Basic and acidic residues" evidence="1">
    <location>
        <begin position="33"/>
        <end position="47"/>
    </location>
</feature>